<dbReference type="Pfam" id="PF01352">
    <property type="entry name" value="KRAB"/>
    <property type="match status" value="1"/>
</dbReference>
<dbReference type="AlphaFoldDB" id="A6K915"/>
<dbReference type="Gene3D" id="6.10.140.140">
    <property type="match status" value="1"/>
</dbReference>
<dbReference type="EMBL" id="CH474029">
    <property type="protein sequence ID" value="EDL89435.1"/>
    <property type="molecule type" value="Genomic_DNA"/>
</dbReference>
<organism evidence="2 3">
    <name type="scientific">Rattus norvegicus</name>
    <name type="common">Rat</name>
    <dbReference type="NCBI Taxonomy" id="10116"/>
    <lineage>
        <taxon>Eukaryota</taxon>
        <taxon>Metazoa</taxon>
        <taxon>Chordata</taxon>
        <taxon>Craniata</taxon>
        <taxon>Vertebrata</taxon>
        <taxon>Euteleostomi</taxon>
        <taxon>Mammalia</taxon>
        <taxon>Eutheria</taxon>
        <taxon>Euarchontoglires</taxon>
        <taxon>Glires</taxon>
        <taxon>Rodentia</taxon>
        <taxon>Myomorpha</taxon>
        <taxon>Muroidea</taxon>
        <taxon>Muridae</taxon>
        <taxon>Murinae</taxon>
        <taxon>Rattus</taxon>
    </lineage>
</organism>
<dbReference type="InterPro" id="IPR036051">
    <property type="entry name" value="KRAB_dom_sf"/>
</dbReference>
<dbReference type="SMART" id="SM00349">
    <property type="entry name" value="KRAB"/>
    <property type="match status" value="1"/>
</dbReference>
<dbReference type="CDD" id="cd07765">
    <property type="entry name" value="KRAB_A-box"/>
    <property type="match status" value="1"/>
</dbReference>
<dbReference type="Proteomes" id="UP000234681">
    <property type="component" value="Chromosome 7"/>
</dbReference>
<dbReference type="SUPFAM" id="SSF109640">
    <property type="entry name" value="KRAB domain (Kruppel-associated box)"/>
    <property type="match status" value="1"/>
</dbReference>
<gene>
    <name evidence="2" type="ORF">rCG_29287</name>
</gene>
<name>A6K915_RAT</name>
<dbReference type="GO" id="GO:0006355">
    <property type="term" value="P:regulation of DNA-templated transcription"/>
    <property type="evidence" value="ECO:0007669"/>
    <property type="project" value="InterPro"/>
</dbReference>
<evidence type="ECO:0000313" key="3">
    <source>
        <dbReference type="Proteomes" id="UP000234681"/>
    </source>
</evidence>
<reference evidence="3" key="1">
    <citation type="submission" date="2005-09" db="EMBL/GenBank/DDBJ databases">
        <authorList>
            <person name="Mural R.J."/>
            <person name="Li P.W."/>
            <person name="Adams M.D."/>
            <person name="Amanatides P.G."/>
            <person name="Baden-Tillson H."/>
            <person name="Barnstead M."/>
            <person name="Chin S.H."/>
            <person name="Dew I."/>
            <person name="Evans C.A."/>
            <person name="Ferriera S."/>
            <person name="Flanigan M."/>
            <person name="Fosler C."/>
            <person name="Glodek A."/>
            <person name="Gu Z."/>
            <person name="Holt R.A."/>
            <person name="Jennings D."/>
            <person name="Kraft C.L."/>
            <person name="Lu F."/>
            <person name="Nguyen T."/>
            <person name="Nusskern D.R."/>
            <person name="Pfannkoch C.M."/>
            <person name="Sitter C."/>
            <person name="Sutton G.G."/>
            <person name="Venter J.C."/>
            <person name="Wang Z."/>
            <person name="Woodage T."/>
            <person name="Zheng X.H."/>
            <person name="Zhong F."/>
        </authorList>
    </citation>
    <scope>NUCLEOTIDE SEQUENCE [LARGE SCALE GENOMIC DNA]</scope>
    <source>
        <strain>BN</strain>
        <strain evidence="3">Sprague-Dawley</strain>
    </source>
</reference>
<dbReference type="InterPro" id="IPR001909">
    <property type="entry name" value="KRAB"/>
</dbReference>
<feature type="non-terminal residue" evidence="2">
    <location>
        <position position="143"/>
    </location>
</feature>
<sequence length="143" mass="16355">MSAKPAMESVSFEDIAVYFTWEEWQVLDVAQKLLYRDVMLENYSSLVSLGCCVIKPELILMLEREFGPWRVADTSIWNLPGYCITRPELNIKLQHGFEPWSGSEASLWNLPDVHNVSALGNQETHLWQAEVTGGITSYEQMVE</sequence>
<evidence type="ECO:0000313" key="2">
    <source>
        <dbReference type="EMBL" id="EDL89435.1"/>
    </source>
</evidence>
<dbReference type="PANTHER" id="PTHR23232:SF142">
    <property type="entry name" value="GASTRULA ZINC FINGER PROTEIN XLCGF57.1-LIKE-RELATED"/>
    <property type="match status" value="1"/>
</dbReference>
<accession>A6K915</accession>
<proteinExistence type="predicted"/>
<dbReference type="PANTHER" id="PTHR23232">
    <property type="entry name" value="KRAB DOMAIN C2H2 ZINC FINGER"/>
    <property type="match status" value="1"/>
</dbReference>
<protein>
    <submittedName>
        <fullName evidence="2">RCG29287</fullName>
    </submittedName>
</protein>
<evidence type="ECO:0000259" key="1">
    <source>
        <dbReference type="PROSITE" id="PS50805"/>
    </source>
</evidence>
<feature type="domain" description="KRAB" evidence="1">
    <location>
        <begin position="10"/>
        <end position="81"/>
    </location>
</feature>
<dbReference type="PROSITE" id="PS50805">
    <property type="entry name" value="KRAB"/>
    <property type="match status" value="1"/>
</dbReference>
<dbReference type="InterPro" id="IPR050169">
    <property type="entry name" value="Krueppel_C2H2_ZnF"/>
</dbReference>